<evidence type="ECO:0000256" key="4">
    <source>
        <dbReference type="ARBA" id="ARBA00022614"/>
    </source>
</evidence>
<sequence length="1416" mass="160436">MSRRTRSDAGTGEVLELTRMTKKGIQALCKKNKLYQTPELNDVLYLHYQGYRDIECLEEYTGLKCLWLENNAISEIAGLDNQKQLKCLFLNNNLIKKIENLENCPELDTLNLANNHISRIENCGVDKLPVLTTLILSHNYIRTAEQLEQVVNCKMLSVLDLAHNRIEDILVVKIFAQIPDLRVLDLDGNPVINKIPQYRKTLILECKNLTHLDRRPVFPKDRACAEAWKRGGYEEERREHSRWNKAERRKIRESVNATLRLRNRGGGDPQVELIASSSDEDDTERSSAPPKEDDETQPVADTLSSDETVQYVEYYDPESVPQRKPSREIRKCQICGRVECNYVHIEQRSPDSKVIEDPESILESTKFFQEEHIPESNIECKEEVANDPEDNSYSNTENNARNLEESDESSPDDNDNQHNPHKDDLYEKAFVNYLDTVDRLIYIESKIEAENSARDNLSKNSSDSNITTSHDIKEESVTENKTKVKSIKEAGNVYGMLSDELDGKCADGGGNARISPRSESVEAQNRFLRKARLDNFPFHEVGGQGELTPEQTASIDETAQNILNQPKGEHSGSQVSEISIEPSAVDEKQSIANSIDQSLDDQQKSAVKFIVDSDREAGYNERHPEAALMPNIGKIPQSSEKKKQVTIIAESEVNQERMKIPTTPIPCRKGRKIDWSRIQEKSKRTKIDRDNSMEGMLDIFAEWSLHPLEEESNIQNACSRPTVDNEDKEAPLVEENGLSSTLNESAMNTVSPPECTVLSPIPQHIMCSPILEHSSRNSSPEDSDELIQDENANLERKEEDSLDSSSETGGENNNYDNNVGVPVTTIRDFVSSYDAFLHSIEGRVQDLSLRCKTSCVPLKYLKEQPVEECISAVLDTKSEASDKATGGILNEEYCEEETLSQENERDQNKDRNYEERFLGKESENCSEEHWNMFDSLKVTGIEVTSVLDIQERQNLECDYKLESEQSSITVDREQKVEVSHITSIERNVDSDTNLELNEDICAEKSNSCQSEHLNERKVSVFGNRSVPLQSCGYYTDKGRRNSEIISRLLKSPLTKAITAGGIQKNLEDTTEELLSMSAVQKAKQIKDAQDTVHTVYSQKQEYEGSLEIIDNKLVIIPKRTLDEKDFDENVEARDFSESNKVAVSSDVDYQSASEIILKSSTEQVDCHEILRTQPGGSIYLEGLKETDIVEEYQRVVDFENFNCISSQKPTDSNLNITERKEDKFAKLHTEDVIEMTISSLTQSNEDSAEIYQEALSSYVISETSDGPEIFESALDELNPNNEVILNSIAEQPTPRYDFTDIPQDTLISKSNSSCDVQYDTTIETLTISSSCWDEKDAPDDSVEKYNTRDIQEMREHQSCEGLDPLQGMCLEQYETTERNSKHISMSSSDNSDLEEEDSESHPVDVCFTLDKGRYTI</sequence>
<evidence type="ECO:0000256" key="10">
    <source>
        <dbReference type="ARBA" id="ARBA00031862"/>
    </source>
</evidence>
<dbReference type="Pfam" id="PF14580">
    <property type="entry name" value="LRR_9"/>
    <property type="match status" value="1"/>
</dbReference>
<dbReference type="PANTHER" id="PTHR45973">
    <property type="entry name" value="PROTEIN PHOSPHATASE 1 REGULATORY SUBUNIT SDS22-RELATED"/>
    <property type="match status" value="1"/>
</dbReference>
<feature type="compositionally biased region" description="Basic and acidic residues" evidence="11">
    <location>
        <begin position="470"/>
        <end position="480"/>
    </location>
</feature>
<dbReference type="SMART" id="SM00365">
    <property type="entry name" value="LRR_SD22"/>
    <property type="match status" value="3"/>
</dbReference>
<evidence type="ECO:0000256" key="3">
    <source>
        <dbReference type="ARBA" id="ARBA00006453"/>
    </source>
</evidence>
<dbReference type="InterPro" id="IPR032675">
    <property type="entry name" value="LRR_dom_sf"/>
</dbReference>
<dbReference type="InterPro" id="IPR050576">
    <property type="entry name" value="Cilia_flagella_integrity"/>
</dbReference>
<dbReference type="Proteomes" id="UP000594454">
    <property type="component" value="Chromosome 3"/>
</dbReference>
<evidence type="ECO:0000256" key="8">
    <source>
        <dbReference type="ARBA" id="ARBA00024433"/>
    </source>
</evidence>
<evidence type="ECO:0000256" key="2">
    <source>
        <dbReference type="ARBA" id="ARBA00004138"/>
    </source>
</evidence>
<feature type="compositionally biased region" description="Polar residues" evidence="11">
    <location>
        <begin position="458"/>
        <end position="469"/>
    </location>
</feature>
<dbReference type="OrthoDB" id="1904536at2759"/>
<keyword evidence="4" id="KW-0433">Leucine-rich repeat</keyword>
<evidence type="ECO:0000256" key="1">
    <source>
        <dbReference type="ARBA" id="ARBA00003843"/>
    </source>
</evidence>
<evidence type="ECO:0000256" key="6">
    <source>
        <dbReference type="ARBA" id="ARBA00023069"/>
    </source>
</evidence>
<dbReference type="InterPro" id="IPR001611">
    <property type="entry name" value="Leu-rich_rpt"/>
</dbReference>
<dbReference type="PROSITE" id="PS51450">
    <property type="entry name" value="LRR"/>
    <property type="match status" value="3"/>
</dbReference>
<feature type="compositionally biased region" description="Basic and acidic residues" evidence="11">
    <location>
        <begin position="415"/>
        <end position="424"/>
    </location>
</feature>
<feature type="compositionally biased region" description="Polar residues" evidence="11">
    <location>
        <begin position="391"/>
        <end position="401"/>
    </location>
</feature>
<dbReference type="GO" id="GO:0070840">
    <property type="term" value="F:dynein complex binding"/>
    <property type="evidence" value="ECO:0007669"/>
    <property type="project" value="TreeGrafter"/>
</dbReference>
<protein>
    <recommendedName>
        <fullName evidence="8">Dynein axonemal assembly factor 1 homolog</fullName>
    </recommendedName>
    <alternativeName>
        <fullName evidence="10">Defective transmitter-recycling protein</fullName>
    </alternativeName>
    <alternativeName>
        <fullName evidence="9">Leucine-rich repeat-containing protein 50 homolog</fullName>
    </alternativeName>
</protein>
<evidence type="ECO:0000256" key="7">
    <source>
        <dbReference type="ARBA" id="ARBA00023273"/>
    </source>
</evidence>
<comment type="subcellular location">
    <subcellularLocation>
        <location evidence="2">Cell projection</location>
        <location evidence="2">Cilium</location>
    </subcellularLocation>
</comment>
<feature type="compositionally biased region" description="Acidic residues" evidence="11">
    <location>
        <begin position="405"/>
        <end position="414"/>
    </location>
</feature>
<keyword evidence="7" id="KW-0966">Cell projection</keyword>
<organism evidence="12 13">
    <name type="scientific">Hermetia illucens</name>
    <name type="common">Black soldier fly</name>
    <dbReference type="NCBI Taxonomy" id="343691"/>
    <lineage>
        <taxon>Eukaryota</taxon>
        <taxon>Metazoa</taxon>
        <taxon>Ecdysozoa</taxon>
        <taxon>Arthropoda</taxon>
        <taxon>Hexapoda</taxon>
        <taxon>Insecta</taxon>
        <taxon>Pterygota</taxon>
        <taxon>Neoptera</taxon>
        <taxon>Endopterygota</taxon>
        <taxon>Diptera</taxon>
        <taxon>Brachycera</taxon>
        <taxon>Stratiomyomorpha</taxon>
        <taxon>Stratiomyidae</taxon>
        <taxon>Hermetiinae</taxon>
        <taxon>Hermetia</taxon>
    </lineage>
</organism>
<evidence type="ECO:0000256" key="5">
    <source>
        <dbReference type="ARBA" id="ARBA00022737"/>
    </source>
</evidence>
<gene>
    <name evidence="12" type="ORF">HERILL_LOCUS8502</name>
</gene>
<keyword evidence="6" id="KW-0969">Cilium</keyword>
<dbReference type="Gene3D" id="3.80.10.10">
    <property type="entry name" value="Ribonuclease Inhibitor"/>
    <property type="match status" value="2"/>
</dbReference>
<dbReference type="PANTHER" id="PTHR45973:SF9">
    <property type="entry name" value="LEUCINE-RICH REPEAT-CONTAINING PROTEIN 46"/>
    <property type="match status" value="1"/>
</dbReference>
<comment type="similarity">
    <text evidence="3">Belongs to the DNAAF1 family.</text>
</comment>
<reference evidence="12 13" key="1">
    <citation type="submission" date="2020-11" db="EMBL/GenBank/DDBJ databases">
        <authorList>
            <person name="Wallbank WR R."/>
            <person name="Pardo Diaz C."/>
            <person name="Kozak K."/>
            <person name="Martin S."/>
            <person name="Jiggins C."/>
            <person name="Moest M."/>
            <person name="Warren A I."/>
            <person name="Generalovic N T."/>
            <person name="Byers J.R.P. K."/>
            <person name="Montejo-Kovacevich G."/>
            <person name="Yen C E."/>
        </authorList>
    </citation>
    <scope>NUCLEOTIDE SEQUENCE [LARGE SCALE GENOMIC DNA]</scope>
</reference>
<feature type="region of interest" description="Disordered" evidence="11">
    <location>
        <begin position="793"/>
        <end position="820"/>
    </location>
</feature>
<feature type="region of interest" description="Disordered" evidence="11">
    <location>
        <begin position="451"/>
        <end position="480"/>
    </location>
</feature>
<dbReference type="GO" id="GO:0005930">
    <property type="term" value="C:axoneme"/>
    <property type="evidence" value="ECO:0007669"/>
    <property type="project" value="TreeGrafter"/>
</dbReference>
<evidence type="ECO:0000313" key="12">
    <source>
        <dbReference type="EMBL" id="CAD7085677.1"/>
    </source>
</evidence>
<evidence type="ECO:0000256" key="11">
    <source>
        <dbReference type="SAM" id="MobiDB-lite"/>
    </source>
</evidence>
<accession>A0A7R8URH6</accession>
<name>A0A7R8URH6_HERIL</name>
<dbReference type="InParanoid" id="A0A7R8URH6"/>
<feature type="compositionally biased region" description="Polar residues" evidence="11">
    <location>
        <begin position="803"/>
        <end position="817"/>
    </location>
</feature>
<evidence type="ECO:0000313" key="13">
    <source>
        <dbReference type="Proteomes" id="UP000594454"/>
    </source>
</evidence>
<feature type="region of interest" description="Disordered" evidence="11">
    <location>
        <begin position="261"/>
        <end position="306"/>
    </location>
</feature>
<keyword evidence="5" id="KW-0677">Repeat</keyword>
<dbReference type="SUPFAM" id="SSF52075">
    <property type="entry name" value="Outer arm dynein light chain 1"/>
    <property type="match status" value="1"/>
</dbReference>
<evidence type="ECO:0000256" key="9">
    <source>
        <dbReference type="ARBA" id="ARBA00030843"/>
    </source>
</evidence>
<dbReference type="GO" id="GO:0035082">
    <property type="term" value="P:axoneme assembly"/>
    <property type="evidence" value="ECO:0007669"/>
    <property type="project" value="TreeGrafter"/>
</dbReference>
<feature type="region of interest" description="Disordered" evidence="11">
    <location>
        <begin position="1376"/>
        <end position="1404"/>
    </location>
</feature>
<comment type="function">
    <text evidence="1">Cilium-specific protein required for cilia structures.</text>
</comment>
<feature type="region of interest" description="Disordered" evidence="11">
    <location>
        <begin position="372"/>
        <end position="424"/>
    </location>
</feature>
<feature type="compositionally biased region" description="Basic and acidic residues" evidence="11">
    <location>
        <begin position="372"/>
        <end position="384"/>
    </location>
</feature>
<dbReference type="FunFam" id="3.80.10.10:FF:000166">
    <property type="entry name" value="Dynein assembly factor 1, axonemal"/>
    <property type="match status" value="1"/>
</dbReference>
<dbReference type="EMBL" id="LR899011">
    <property type="protein sequence ID" value="CAD7085677.1"/>
    <property type="molecule type" value="Genomic_DNA"/>
</dbReference>
<keyword evidence="13" id="KW-1185">Reference proteome</keyword>
<proteinExistence type="inferred from homology"/>